<keyword evidence="2" id="KW-1185">Reference proteome</keyword>
<accession>A0ACC1B141</accession>
<evidence type="ECO:0000313" key="2">
    <source>
        <dbReference type="Proteomes" id="UP001164250"/>
    </source>
</evidence>
<dbReference type="Proteomes" id="UP001164250">
    <property type="component" value="Chromosome 7"/>
</dbReference>
<gene>
    <name evidence="1" type="ORF">Patl1_25885</name>
</gene>
<sequence>MGQRNPSTIRLHGNIGGQPMEVLIGNGDTLSCSEVCSGVALELDGNSFSIDLFVLPIHEVDVPCLDLASLVDHSPLPVSYKWGKDNIATDAFLCQFVDELPPVEQSFLALSVPTFEILQNIRDCLVADAHCATLLADFHSSSTWPPGYSLRDGLLFYHGRVVVPAVGSLS</sequence>
<comment type="caution">
    <text evidence="1">The sequence shown here is derived from an EMBL/GenBank/DDBJ whole genome shotgun (WGS) entry which is preliminary data.</text>
</comment>
<organism evidence="1 2">
    <name type="scientific">Pistacia atlantica</name>
    <dbReference type="NCBI Taxonomy" id="434234"/>
    <lineage>
        <taxon>Eukaryota</taxon>
        <taxon>Viridiplantae</taxon>
        <taxon>Streptophyta</taxon>
        <taxon>Embryophyta</taxon>
        <taxon>Tracheophyta</taxon>
        <taxon>Spermatophyta</taxon>
        <taxon>Magnoliopsida</taxon>
        <taxon>eudicotyledons</taxon>
        <taxon>Gunneridae</taxon>
        <taxon>Pentapetalae</taxon>
        <taxon>rosids</taxon>
        <taxon>malvids</taxon>
        <taxon>Sapindales</taxon>
        <taxon>Anacardiaceae</taxon>
        <taxon>Pistacia</taxon>
    </lineage>
</organism>
<protein>
    <submittedName>
        <fullName evidence="1">Uncharacterized protein</fullName>
    </submittedName>
</protein>
<dbReference type="EMBL" id="CM047903">
    <property type="protein sequence ID" value="KAJ0092628.1"/>
    <property type="molecule type" value="Genomic_DNA"/>
</dbReference>
<evidence type="ECO:0000313" key="1">
    <source>
        <dbReference type="EMBL" id="KAJ0092628.1"/>
    </source>
</evidence>
<proteinExistence type="predicted"/>
<reference evidence="2" key="1">
    <citation type="journal article" date="2023" name="G3 (Bethesda)">
        <title>Genome assembly and association tests identify interacting loci associated with vigor, precocity, and sex in interspecific pistachio rootstocks.</title>
        <authorList>
            <person name="Palmer W."/>
            <person name="Jacygrad E."/>
            <person name="Sagayaradj S."/>
            <person name="Cavanaugh K."/>
            <person name="Han R."/>
            <person name="Bertier L."/>
            <person name="Beede B."/>
            <person name="Kafkas S."/>
            <person name="Golino D."/>
            <person name="Preece J."/>
            <person name="Michelmore R."/>
        </authorList>
    </citation>
    <scope>NUCLEOTIDE SEQUENCE [LARGE SCALE GENOMIC DNA]</scope>
</reference>
<name>A0ACC1B141_9ROSI</name>